<accession>A0AA88GG06</accession>
<feature type="coiled-coil region" evidence="2">
    <location>
        <begin position="515"/>
        <end position="545"/>
    </location>
</feature>
<comment type="caution">
    <text evidence="5">The sequence shown here is derived from an EMBL/GenBank/DDBJ whole genome shotgun (WGS) entry which is preliminary data.</text>
</comment>
<organism evidence="5 6">
    <name type="scientific">Naegleria lovaniensis</name>
    <name type="common">Amoeba</name>
    <dbReference type="NCBI Taxonomy" id="51637"/>
    <lineage>
        <taxon>Eukaryota</taxon>
        <taxon>Discoba</taxon>
        <taxon>Heterolobosea</taxon>
        <taxon>Tetramitia</taxon>
        <taxon>Eutetramitia</taxon>
        <taxon>Vahlkampfiidae</taxon>
        <taxon>Naegleria</taxon>
    </lineage>
</organism>
<evidence type="ECO:0000313" key="5">
    <source>
        <dbReference type="EMBL" id="KAG2374203.1"/>
    </source>
</evidence>
<dbReference type="RefSeq" id="XP_044543377.1">
    <property type="nucleotide sequence ID" value="XM_044686652.1"/>
</dbReference>
<name>A0AA88GG06_NAELO</name>
<dbReference type="PROSITE" id="PS00018">
    <property type="entry name" value="EF_HAND_1"/>
    <property type="match status" value="2"/>
</dbReference>
<dbReference type="AlphaFoldDB" id="A0AA88GG06"/>
<evidence type="ECO:0000259" key="4">
    <source>
        <dbReference type="PROSITE" id="PS50222"/>
    </source>
</evidence>
<dbReference type="GeneID" id="68103494"/>
<dbReference type="Pfam" id="PF00036">
    <property type="entry name" value="EF-hand_1"/>
    <property type="match status" value="1"/>
</dbReference>
<keyword evidence="2" id="KW-0175">Coiled coil</keyword>
<keyword evidence="6" id="KW-1185">Reference proteome</keyword>
<dbReference type="Gene3D" id="1.10.238.10">
    <property type="entry name" value="EF-hand"/>
    <property type="match status" value="1"/>
</dbReference>
<feature type="region of interest" description="Disordered" evidence="3">
    <location>
        <begin position="330"/>
        <end position="350"/>
    </location>
</feature>
<dbReference type="InterPro" id="IPR002048">
    <property type="entry name" value="EF_hand_dom"/>
</dbReference>
<evidence type="ECO:0000256" key="3">
    <source>
        <dbReference type="SAM" id="MobiDB-lite"/>
    </source>
</evidence>
<gene>
    <name evidence="5" type="ORF">C9374_011040</name>
</gene>
<dbReference type="PROSITE" id="PS50222">
    <property type="entry name" value="EF_HAND_2"/>
    <property type="match status" value="2"/>
</dbReference>
<feature type="region of interest" description="Disordered" evidence="3">
    <location>
        <begin position="148"/>
        <end position="211"/>
    </location>
</feature>
<dbReference type="Proteomes" id="UP000816034">
    <property type="component" value="Unassembled WGS sequence"/>
</dbReference>
<proteinExistence type="predicted"/>
<feature type="compositionally biased region" description="Basic and acidic residues" evidence="3">
    <location>
        <begin position="1"/>
        <end position="12"/>
    </location>
</feature>
<feature type="domain" description="EF-hand" evidence="4">
    <location>
        <begin position="270"/>
        <end position="305"/>
    </location>
</feature>
<evidence type="ECO:0000313" key="6">
    <source>
        <dbReference type="Proteomes" id="UP000816034"/>
    </source>
</evidence>
<keyword evidence="1" id="KW-0106">Calcium</keyword>
<evidence type="ECO:0000256" key="1">
    <source>
        <dbReference type="ARBA" id="ARBA00022837"/>
    </source>
</evidence>
<feature type="compositionally biased region" description="Basic and acidic residues" evidence="3">
    <location>
        <begin position="340"/>
        <end position="349"/>
    </location>
</feature>
<feature type="domain" description="EF-hand" evidence="4">
    <location>
        <begin position="44"/>
        <end position="79"/>
    </location>
</feature>
<dbReference type="SUPFAM" id="SSF47473">
    <property type="entry name" value="EF-hand"/>
    <property type="match status" value="1"/>
</dbReference>
<dbReference type="SMART" id="SM00054">
    <property type="entry name" value="EFh"/>
    <property type="match status" value="2"/>
</dbReference>
<reference evidence="5 6" key="1">
    <citation type="journal article" date="2018" name="BMC Genomics">
        <title>The genome of Naegleria lovaniensis, the basis for a comparative approach to unravel pathogenicity factors of the human pathogenic amoeba N. fowleri.</title>
        <authorList>
            <person name="Liechti N."/>
            <person name="Schurch N."/>
            <person name="Bruggmann R."/>
            <person name="Wittwer M."/>
        </authorList>
    </citation>
    <scope>NUCLEOTIDE SEQUENCE [LARGE SCALE GENOMIC DNA]</scope>
    <source>
        <strain evidence="5 6">ATCC 30569</strain>
    </source>
</reference>
<protein>
    <recommendedName>
        <fullName evidence="4">EF-hand domain-containing protein</fullName>
    </recommendedName>
</protein>
<dbReference type="InterPro" id="IPR018247">
    <property type="entry name" value="EF_Hand_1_Ca_BS"/>
</dbReference>
<feature type="region of interest" description="Disordered" evidence="3">
    <location>
        <begin position="1"/>
        <end position="29"/>
    </location>
</feature>
<sequence length="552" mass="62434">MGNQAHKSEGGVHSHHSNTTSHLPLNHDSHHSSTKATLINCFALGDEMIYYLWRFYDCDNNQVLDKNEMRTFLTELIHTLHDVCLRSELMASTATSNHSSDTTKHLSGAVMPESFSAPSSPKQASHEDQKKFLNLSVNESTSSNMALFTSESESLSENIPHPQIPSEDKKKSRFGFLSRKKKSSTNSSTNRMSVDLSKSPMSVHEQPPPLKSQNSLVKMQMNSDMNAMKRRSVAVVPATGLMQTHNLEQMLTGNTHQDEIRIKWRKIKEKMMTSIDDIIQKTDLDGDGNINYQEFLEFMKHYDASEMLSDIEPSQVTQLLSQPFNLADEDVSTDTSAASEHGHENETKRKSQLLQVLSHSSSLDFSESSKAKKKEYSQGDLFNVAVFGSMKETLELLESNSSNIDKKELNSCLRKAIVDNNCSKARLLLKYGAHVCHSYSDIAATEEMHENLDLLTSSLLTSLRSYSPCMDGSELENFTIILRLLISKGWFCSEPKDENGKEYPPLSSNIIYEAILSYNDSMNMYEDELREALSETRSFEELEQEYSYKFEE</sequence>
<feature type="compositionally biased region" description="Polar residues" evidence="3">
    <location>
        <begin position="148"/>
        <end position="157"/>
    </location>
</feature>
<dbReference type="EMBL" id="PYSW02000047">
    <property type="protein sequence ID" value="KAG2374203.1"/>
    <property type="molecule type" value="Genomic_DNA"/>
</dbReference>
<dbReference type="GO" id="GO:0005509">
    <property type="term" value="F:calcium ion binding"/>
    <property type="evidence" value="ECO:0007669"/>
    <property type="project" value="InterPro"/>
</dbReference>
<evidence type="ECO:0000256" key="2">
    <source>
        <dbReference type="SAM" id="Coils"/>
    </source>
</evidence>
<dbReference type="InterPro" id="IPR011992">
    <property type="entry name" value="EF-hand-dom_pair"/>
</dbReference>